<dbReference type="InParanoid" id="A0A2S8STL0"/>
<feature type="domain" description="DinB-like" evidence="1">
    <location>
        <begin position="21"/>
        <end position="153"/>
    </location>
</feature>
<evidence type="ECO:0000313" key="3">
    <source>
        <dbReference type="Proteomes" id="UP000237684"/>
    </source>
</evidence>
<sequence>MDKTTNLHQEIIARAKSDFLQAKALLSQALASTPDERLNWAPSPTARTPIQLAAHAAGAIKSIHEMLDGRTFEANTTAEADQSFREWESQFTTREPVLTLLEENSAAYLQWLQNLTPEALDASIELPFGSGQAPLTTALTFAPSHTNSHTAQIDYIQTIYGDRVWH</sequence>
<dbReference type="RefSeq" id="WP_105483595.1">
    <property type="nucleotide sequence ID" value="NZ_NIGF01000007.1"/>
</dbReference>
<dbReference type="EMBL" id="NIGF01000007">
    <property type="protein sequence ID" value="PQV64130.1"/>
    <property type="molecule type" value="Genomic_DNA"/>
</dbReference>
<keyword evidence="3" id="KW-1185">Reference proteome</keyword>
<reference evidence="2 3" key="1">
    <citation type="journal article" date="2018" name="Syst. Appl. Microbiol.">
        <title>Abditibacterium utsteinense sp. nov., the first cultivated member of candidate phylum FBP, isolated from ice-free Antarctic soil samples.</title>
        <authorList>
            <person name="Tahon G."/>
            <person name="Tytgat B."/>
            <person name="Lebbe L."/>
            <person name="Carlier A."/>
            <person name="Willems A."/>
        </authorList>
    </citation>
    <scope>NUCLEOTIDE SEQUENCE [LARGE SCALE GENOMIC DNA]</scope>
    <source>
        <strain evidence="2 3">LMG 29911</strain>
    </source>
</reference>
<protein>
    <submittedName>
        <fullName evidence="2">DinB superfamily protein</fullName>
    </submittedName>
</protein>
<accession>A0A2S8STL0</accession>
<proteinExistence type="predicted"/>
<evidence type="ECO:0000259" key="1">
    <source>
        <dbReference type="Pfam" id="PF12867"/>
    </source>
</evidence>
<dbReference type="InterPro" id="IPR034660">
    <property type="entry name" value="DinB/YfiT-like"/>
</dbReference>
<dbReference type="OrthoDB" id="9798233at2"/>
<dbReference type="AlphaFoldDB" id="A0A2S8STL0"/>
<dbReference type="InterPro" id="IPR024775">
    <property type="entry name" value="DinB-like"/>
</dbReference>
<evidence type="ECO:0000313" key="2">
    <source>
        <dbReference type="EMBL" id="PQV64130.1"/>
    </source>
</evidence>
<dbReference type="Proteomes" id="UP000237684">
    <property type="component" value="Unassembled WGS sequence"/>
</dbReference>
<organism evidence="2 3">
    <name type="scientific">Abditibacterium utsteinense</name>
    <dbReference type="NCBI Taxonomy" id="1960156"/>
    <lineage>
        <taxon>Bacteria</taxon>
        <taxon>Pseudomonadati</taxon>
        <taxon>Abditibacteriota</taxon>
        <taxon>Abditibacteriia</taxon>
        <taxon>Abditibacteriales</taxon>
        <taxon>Abditibacteriaceae</taxon>
        <taxon>Abditibacterium</taxon>
    </lineage>
</organism>
<gene>
    <name evidence="2" type="ORF">B1R32_107156</name>
</gene>
<dbReference type="Gene3D" id="1.20.120.450">
    <property type="entry name" value="dinb family like domain"/>
    <property type="match status" value="1"/>
</dbReference>
<name>A0A2S8STL0_9BACT</name>
<dbReference type="Pfam" id="PF12867">
    <property type="entry name" value="DinB_2"/>
    <property type="match status" value="1"/>
</dbReference>
<dbReference type="SUPFAM" id="SSF109854">
    <property type="entry name" value="DinB/YfiT-like putative metalloenzymes"/>
    <property type="match status" value="1"/>
</dbReference>
<comment type="caution">
    <text evidence="2">The sequence shown here is derived from an EMBL/GenBank/DDBJ whole genome shotgun (WGS) entry which is preliminary data.</text>
</comment>